<evidence type="ECO:0000313" key="2">
    <source>
        <dbReference type="Proteomes" id="UP000324800"/>
    </source>
</evidence>
<comment type="caution">
    <text evidence="1">The sequence shown here is derived from an EMBL/GenBank/DDBJ whole genome shotgun (WGS) entry which is preliminary data.</text>
</comment>
<gene>
    <name evidence="1" type="ORF">EZS28_007808</name>
</gene>
<reference evidence="1 2" key="1">
    <citation type="submission" date="2019-03" db="EMBL/GenBank/DDBJ databases">
        <title>Single cell metagenomics reveals metabolic interactions within the superorganism composed of flagellate Streblomastix strix and complex community of Bacteroidetes bacteria on its surface.</title>
        <authorList>
            <person name="Treitli S.C."/>
            <person name="Kolisko M."/>
            <person name="Husnik F."/>
            <person name="Keeling P."/>
            <person name="Hampl V."/>
        </authorList>
    </citation>
    <scope>NUCLEOTIDE SEQUENCE [LARGE SCALE GENOMIC DNA]</scope>
    <source>
        <strain evidence="1">ST1C</strain>
    </source>
</reference>
<name>A0A5J4WPX1_9EUKA</name>
<dbReference type="AlphaFoldDB" id="A0A5J4WPX1"/>
<organism evidence="1 2">
    <name type="scientific">Streblomastix strix</name>
    <dbReference type="NCBI Taxonomy" id="222440"/>
    <lineage>
        <taxon>Eukaryota</taxon>
        <taxon>Metamonada</taxon>
        <taxon>Preaxostyla</taxon>
        <taxon>Oxymonadida</taxon>
        <taxon>Streblomastigidae</taxon>
        <taxon>Streblomastix</taxon>
    </lineage>
</organism>
<dbReference type="Proteomes" id="UP000324800">
    <property type="component" value="Unassembled WGS sequence"/>
</dbReference>
<dbReference type="InterPro" id="IPR043136">
    <property type="entry name" value="B30.2/SPRY_sf"/>
</dbReference>
<sequence>MTVPTEYNVIGGLIGLGPDILLDVLSEIRLVPNAVQFIGSCKKTLQLINHSRFYGIIESLNYPIEIHNPDPTDIEFADIDGVQKKITKKQTKPNTISLTQVIDQRVWTMEVEFQNAGNGTGAVGIVRDTYKIPDDANPIYQPHNQHIVQYGGKSKSSGWVKYNGNEVSGNVEFIDNQIIKLQLNTITGTLIFFVDGIQQPIFVSGINEKVRFIIYLRYSESSCIIRSLKRLSSPTSGHVTNEKSIIW</sequence>
<dbReference type="EMBL" id="SNRW01001371">
    <property type="protein sequence ID" value="KAA6396666.1"/>
    <property type="molecule type" value="Genomic_DNA"/>
</dbReference>
<evidence type="ECO:0000313" key="1">
    <source>
        <dbReference type="EMBL" id="KAA6396666.1"/>
    </source>
</evidence>
<evidence type="ECO:0008006" key="3">
    <source>
        <dbReference type="Google" id="ProtNLM"/>
    </source>
</evidence>
<protein>
    <recommendedName>
        <fullName evidence="3">SPRY domain-containing protein</fullName>
    </recommendedName>
</protein>
<accession>A0A5J4WPX1</accession>
<dbReference type="Gene3D" id="2.60.120.920">
    <property type="match status" value="1"/>
</dbReference>
<proteinExistence type="predicted"/>